<name>A0A2H3LEZ1_9CHLR</name>
<keyword evidence="3" id="KW-1185">Reference proteome</keyword>
<evidence type="ECO:0000313" key="2">
    <source>
        <dbReference type="EMBL" id="PDW01359.1"/>
    </source>
</evidence>
<reference evidence="2 3" key="1">
    <citation type="submission" date="2016-05" db="EMBL/GenBank/DDBJ databases">
        <authorList>
            <person name="Lavstsen T."/>
            <person name="Jespersen J.S."/>
        </authorList>
    </citation>
    <scope>NUCLEOTIDE SEQUENCE [LARGE SCALE GENOMIC DNA]</scope>
    <source>
        <strain evidence="2 3">B7-9</strain>
    </source>
</reference>
<evidence type="ECO:0000313" key="3">
    <source>
        <dbReference type="Proteomes" id="UP000220922"/>
    </source>
</evidence>
<organism evidence="2 3">
    <name type="scientific">Candidatus Chloroploca asiatica</name>
    <dbReference type="NCBI Taxonomy" id="1506545"/>
    <lineage>
        <taxon>Bacteria</taxon>
        <taxon>Bacillati</taxon>
        <taxon>Chloroflexota</taxon>
        <taxon>Chloroflexia</taxon>
        <taxon>Chloroflexales</taxon>
        <taxon>Chloroflexineae</taxon>
        <taxon>Oscillochloridaceae</taxon>
        <taxon>Candidatus Chloroploca</taxon>
    </lineage>
</organism>
<dbReference type="AlphaFoldDB" id="A0A2H3LEZ1"/>
<sequence>MPPVPTIPGPGVTAGGAAAVGARRRRARTGGGRGGGAAWITPDVLTGRAWVNQGRGGVTGAAMGRSSDGTSLRATGGPWAAALGAAAMGRACGQRGGHGLLRPYSEPTASVVRGLYPGDGG</sequence>
<feature type="region of interest" description="Disordered" evidence="1">
    <location>
        <begin position="1"/>
        <end position="39"/>
    </location>
</feature>
<dbReference type="EMBL" id="LYXE01000006">
    <property type="protein sequence ID" value="PDW01359.1"/>
    <property type="molecule type" value="Genomic_DNA"/>
</dbReference>
<accession>A0A2H3LEZ1</accession>
<protein>
    <submittedName>
        <fullName evidence="2">Uncharacterized protein</fullName>
    </submittedName>
</protein>
<feature type="compositionally biased region" description="Low complexity" evidence="1">
    <location>
        <begin position="9"/>
        <end position="21"/>
    </location>
</feature>
<dbReference type="Proteomes" id="UP000220922">
    <property type="component" value="Unassembled WGS sequence"/>
</dbReference>
<proteinExistence type="predicted"/>
<comment type="caution">
    <text evidence="2">The sequence shown here is derived from an EMBL/GenBank/DDBJ whole genome shotgun (WGS) entry which is preliminary data.</text>
</comment>
<evidence type="ECO:0000256" key="1">
    <source>
        <dbReference type="SAM" id="MobiDB-lite"/>
    </source>
</evidence>
<gene>
    <name evidence="2" type="ORF">A9Q02_20995</name>
</gene>